<organism evidence="3 4">
    <name type="scientific">Linnemannia gamsii</name>
    <dbReference type="NCBI Taxonomy" id="64522"/>
    <lineage>
        <taxon>Eukaryota</taxon>
        <taxon>Fungi</taxon>
        <taxon>Fungi incertae sedis</taxon>
        <taxon>Mucoromycota</taxon>
        <taxon>Mortierellomycotina</taxon>
        <taxon>Mortierellomycetes</taxon>
        <taxon>Mortierellales</taxon>
        <taxon>Mortierellaceae</taxon>
        <taxon>Linnemannia</taxon>
    </lineage>
</organism>
<evidence type="ECO:0008006" key="5">
    <source>
        <dbReference type="Google" id="ProtNLM"/>
    </source>
</evidence>
<protein>
    <recommendedName>
        <fullName evidence="5">SAM domain-containing protein</fullName>
    </recommendedName>
</protein>
<feature type="compositionally biased region" description="Polar residues" evidence="1">
    <location>
        <begin position="173"/>
        <end position="184"/>
    </location>
</feature>
<feature type="region of interest" description="Disordered" evidence="1">
    <location>
        <begin position="75"/>
        <end position="184"/>
    </location>
</feature>
<evidence type="ECO:0000313" key="4">
    <source>
        <dbReference type="Proteomes" id="UP001194696"/>
    </source>
</evidence>
<dbReference type="InterPro" id="IPR013761">
    <property type="entry name" value="SAM/pointed_sf"/>
</dbReference>
<feature type="compositionally biased region" description="Low complexity" evidence="1">
    <location>
        <begin position="350"/>
        <end position="362"/>
    </location>
</feature>
<feature type="compositionally biased region" description="Polar residues" evidence="1">
    <location>
        <begin position="9"/>
        <end position="19"/>
    </location>
</feature>
<accession>A0ABQ7KFI5</accession>
<feature type="region of interest" description="Disordered" evidence="1">
    <location>
        <begin position="288"/>
        <end position="374"/>
    </location>
</feature>
<keyword evidence="4" id="KW-1185">Reference proteome</keyword>
<evidence type="ECO:0000256" key="2">
    <source>
        <dbReference type="SAM" id="Phobius"/>
    </source>
</evidence>
<sequence length="438" mass="47513">MDPIITSFANSVLRPTTTTPRDEFDPLTAATPGSASSSYYYKKVHVPLAYPSEAVQQSTAKAYVYPPLMSPSDDDFYKSALPSQPTPPASASNSPPSAVTFSTQPINIPSSNASRSRESGRFGGRPLRSSASFPTRSGSLPSMAPSPSLSPPPPQQQMAPMPSPPVSPWKRSASLTRPSRSATTLIVDETPYPALPAEVRAWSSAHVAEYLAYSLRRYPRAITEDLGRYVRQTACLNGAQFLDLSEEDLERMEINLKWRSMIMKAVGMLRRETLRASRVVSMNWEDGYDPEKDSGIQTASSAPSSPAHSDEEDRSISHSASATTSSDSTHSQESSQAQAQSYNRRSIVLTTTAATSSSTNNTMENIKVQQQQQSTDSQELRRGIVEDISSILLSWKKDQEAALAKKAAESSSPIGGLGFMEGVVIGGLIVAFMMRFAR</sequence>
<dbReference type="SUPFAM" id="SSF47769">
    <property type="entry name" value="SAM/Pointed domain"/>
    <property type="match status" value="1"/>
</dbReference>
<proteinExistence type="predicted"/>
<dbReference type="EMBL" id="JAAAIM010000022">
    <property type="protein sequence ID" value="KAG0297811.1"/>
    <property type="molecule type" value="Genomic_DNA"/>
</dbReference>
<keyword evidence="2" id="KW-0812">Transmembrane</keyword>
<keyword evidence="2" id="KW-0472">Membrane</keyword>
<feature type="compositionally biased region" description="Low complexity" evidence="1">
    <location>
        <begin position="79"/>
        <end position="98"/>
    </location>
</feature>
<feature type="transmembrane region" description="Helical" evidence="2">
    <location>
        <begin position="414"/>
        <end position="434"/>
    </location>
</feature>
<feature type="compositionally biased region" description="Low complexity" evidence="1">
    <location>
        <begin position="317"/>
        <end position="341"/>
    </location>
</feature>
<gene>
    <name evidence="3" type="ORF">BGZ96_004740</name>
</gene>
<comment type="caution">
    <text evidence="3">The sequence shown here is derived from an EMBL/GenBank/DDBJ whole genome shotgun (WGS) entry which is preliminary data.</text>
</comment>
<keyword evidence="2" id="KW-1133">Transmembrane helix</keyword>
<dbReference type="Gene3D" id="1.10.150.50">
    <property type="entry name" value="Transcription Factor, Ets-1"/>
    <property type="match status" value="1"/>
</dbReference>
<evidence type="ECO:0000256" key="1">
    <source>
        <dbReference type="SAM" id="MobiDB-lite"/>
    </source>
</evidence>
<reference evidence="3 4" key="1">
    <citation type="journal article" date="2020" name="Fungal Divers.">
        <title>Resolving the Mortierellaceae phylogeny through synthesis of multi-gene phylogenetics and phylogenomics.</title>
        <authorList>
            <person name="Vandepol N."/>
            <person name="Liber J."/>
            <person name="Desiro A."/>
            <person name="Na H."/>
            <person name="Kennedy M."/>
            <person name="Barry K."/>
            <person name="Grigoriev I.V."/>
            <person name="Miller A.N."/>
            <person name="O'Donnell K."/>
            <person name="Stajich J.E."/>
            <person name="Bonito G."/>
        </authorList>
    </citation>
    <scope>NUCLEOTIDE SEQUENCE [LARGE SCALE GENOMIC DNA]</scope>
    <source>
        <strain evidence="3 4">AD045</strain>
    </source>
</reference>
<name>A0ABQ7KFI5_9FUNG</name>
<dbReference type="Proteomes" id="UP001194696">
    <property type="component" value="Unassembled WGS sequence"/>
</dbReference>
<feature type="compositionally biased region" description="Pro residues" evidence="1">
    <location>
        <begin position="148"/>
        <end position="167"/>
    </location>
</feature>
<evidence type="ECO:0000313" key="3">
    <source>
        <dbReference type="EMBL" id="KAG0297811.1"/>
    </source>
</evidence>
<feature type="region of interest" description="Disordered" evidence="1">
    <location>
        <begin position="9"/>
        <end position="35"/>
    </location>
</feature>
<feature type="compositionally biased region" description="Polar residues" evidence="1">
    <location>
        <begin position="99"/>
        <end position="113"/>
    </location>
</feature>
<feature type="compositionally biased region" description="Polar residues" evidence="1">
    <location>
        <begin position="129"/>
        <end position="138"/>
    </location>
</feature>